<protein>
    <submittedName>
        <fullName evidence="9">MMPL family transporter</fullName>
    </submittedName>
</protein>
<keyword evidence="5 7" id="KW-1133">Transmembrane helix</keyword>
<dbReference type="AlphaFoldDB" id="A0A9Q9INU8"/>
<evidence type="ECO:0000256" key="5">
    <source>
        <dbReference type="ARBA" id="ARBA00022989"/>
    </source>
</evidence>
<feature type="transmembrane region" description="Helical" evidence="7">
    <location>
        <begin position="198"/>
        <end position="221"/>
    </location>
</feature>
<evidence type="ECO:0000313" key="9">
    <source>
        <dbReference type="EMBL" id="UWZ58443.1"/>
    </source>
</evidence>
<comment type="subcellular location">
    <subcellularLocation>
        <location evidence="1">Cell membrane</location>
        <topology evidence="1">Multi-pass membrane protein</topology>
    </subcellularLocation>
</comment>
<keyword evidence="6 7" id="KW-0472">Membrane</keyword>
<dbReference type="Gene3D" id="1.20.1640.10">
    <property type="entry name" value="Multidrug efflux transporter AcrB transmembrane domain"/>
    <property type="match status" value="2"/>
</dbReference>
<dbReference type="Proteomes" id="UP001058003">
    <property type="component" value="Chromosome"/>
</dbReference>
<keyword evidence="3" id="KW-1003">Cell membrane</keyword>
<feature type="transmembrane region" description="Helical" evidence="7">
    <location>
        <begin position="15"/>
        <end position="36"/>
    </location>
</feature>
<feature type="transmembrane region" description="Helical" evidence="7">
    <location>
        <begin position="168"/>
        <end position="191"/>
    </location>
</feature>
<evidence type="ECO:0000256" key="1">
    <source>
        <dbReference type="ARBA" id="ARBA00004651"/>
    </source>
</evidence>
<feature type="transmembrane region" description="Helical" evidence="7">
    <location>
        <begin position="367"/>
        <end position="384"/>
    </location>
</feature>
<evidence type="ECO:0000256" key="3">
    <source>
        <dbReference type="ARBA" id="ARBA00022475"/>
    </source>
</evidence>
<dbReference type="InterPro" id="IPR050545">
    <property type="entry name" value="Mycobact_MmpL"/>
</dbReference>
<keyword evidence="10" id="KW-1185">Reference proteome</keyword>
<dbReference type="KEGG" id="daur:Daura_21050"/>
<feature type="transmembrane region" description="Helical" evidence="7">
    <location>
        <begin position="309"/>
        <end position="330"/>
    </location>
</feature>
<feature type="transmembrane region" description="Helical" evidence="7">
    <location>
        <begin position="233"/>
        <end position="255"/>
    </location>
</feature>
<dbReference type="PROSITE" id="PS50156">
    <property type="entry name" value="SSD"/>
    <property type="match status" value="1"/>
</dbReference>
<evidence type="ECO:0000313" key="10">
    <source>
        <dbReference type="Proteomes" id="UP001058003"/>
    </source>
</evidence>
<reference evidence="9" key="1">
    <citation type="submission" date="2021-04" db="EMBL/GenBank/DDBJ databases">
        <title>Dactylosporangium aurantiacum NRRL B-8018 full assembly.</title>
        <authorList>
            <person name="Hartkoorn R.C."/>
            <person name="Beaudoing E."/>
            <person name="Hot D."/>
        </authorList>
    </citation>
    <scope>NUCLEOTIDE SEQUENCE</scope>
    <source>
        <strain evidence="9">NRRL B-8018</strain>
    </source>
</reference>
<comment type="similarity">
    <text evidence="2">Belongs to the resistance-nodulation-cell division (RND) (TC 2.A.6) family. MmpL subfamily.</text>
</comment>
<sequence length="698" mass="71571">MGAIVRAVCGRRTKWLTLAVWLVVVGGLGGLGSRLAEVQKNDISAWLPGGAESTQALTVVQRLQPDHTVEAQVVYVRPGGLTAADKAKADADARAFASVPGVRGTVGTPEVSADGAAVQVRVPVELPKTGWDQVKTTTDELRGIAAAGAAGLSVHIAGQAGYTADQAAAYGGIDGVLLAVAALVVIVLLLLTYRSPVLWLLPLAAVSVGLMVSQGLIYLLARDAGLTIDAQGAAVLTVIVFGVGTDYALLLIARYREELRRHEDRHEAMTVAVRRAGAAVVASAGTVAAGMLCLLFAQMRSTKGLGPVVAIGVAVTLVAMLTLLPALLTACGRWVFWPVRPVHGAPEPTGGGAWHRLGTWISGRARAVWLVSAVLLAIAALGVTELRLGGLSNADTFVDRPDSVVGQRVIAEHYGAGVGDPALVVARAARAEQVRAAAAGVDGVAAAAAGPVTADGWVLLTAVLRDPSDSAAARETIGRLRAAVHAVPDAGALVGGDTAVRLDIADASRSDNRLIIPLVLLVVFGVLAGLLRSLLAPLLLMATVVLSFGAALGVSAVVFEHAFGFGGQDTLYLLFVFVFLVALGIDYNIFLMTRVLEEAPVVGTRTGVVAGLAATGGVITSAGLVLAGTFAALATLPAVSFVEIGFTVAFGVLLDTFLVRTALVPALASDIGRAIWWPGALARAPKKEPEPTPAPVPV</sequence>
<evidence type="ECO:0000259" key="8">
    <source>
        <dbReference type="PROSITE" id="PS50156"/>
    </source>
</evidence>
<evidence type="ECO:0000256" key="2">
    <source>
        <dbReference type="ARBA" id="ARBA00010157"/>
    </source>
</evidence>
<dbReference type="InterPro" id="IPR004869">
    <property type="entry name" value="MMPL_dom"/>
</dbReference>
<feature type="transmembrane region" description="Helical" evidence="7">
    <location>
        <begin position="538"/>
        <end position="559"/>
    </location>
</feature>
<evidence type="ECO:0000256" key="7">
    <source>
        <dbReference type="SAM" id="Phobius"/>
    </source>
</evidence>
<proteinExistence type="inferred from homology"/>
<organism evidence="9 10">
    <name type="scientific">Dactylosporangium aurantiacum</name>
    <dbReference type="NCBI Taxonomy" id="35754"/>
    <lineage>
        <taxon>Bacteria</taxon>
        <taxon>Bacillati</taxon>
        <taxon>Actinomycetota</taxon>
        <taxon>Actinomycetes</taxon>
        <taxon>Micromonosporales</taxon>
        <taxon>Micromonosporaceae</taxon>
        <taxon>Dactylosporangium</taxon>
    </lineage>
</organism>
<feature type="transmembrane region" description="Helical" evidence="7">
    <location>
        <begin position="514"/>
        <end position="531"/>
    </location>
</feature>
<feature type="transmembrane region" description="Helical" evidence="7">
    <location>
        <begin position="143"/>
        <end position="162"/>
    </location>
</feature>
<dbReference type="SUPFAM" id="SSF82866">
    <property type="entry name" value="Multidrug efflux transporter AcrB transmembrane domain"/>
    <property type="match status" value="2"/>
</dbReference>
<keyword evidence="4 7" id="KW-0812">Transmembrane</keyword>
<name>A0A9Q9INU8_9ACTN</name>
<accession>A0A9Q9INU8</accession>
<dbReference type="Pfam" id="PF03176">
    <property type="entry name" value="MMPL"/>
    <property type="match status" value="2"/>
</dbReference>
<feature type="transmembrane region" description="Helical" evidence="7">
    <location>
        <begin position="638"/>
        <end position="659"/>
    </location>
</feature>
<dbReference type="InterPro" id="IPR000731">
    <property type="entry name" value="SSD"/>
</dbReference>
<feature type="transmembrane region" description="Helical" evidence="7">
    <location>
        <begin position="571"/>
        <end position="596"/>
    </location>
</feature>
<dbReference type="PANTHER" id="PTHR33406:SF6">
    <property type="entry name" value="MEMBRANE PROTEIN YDGH-RELATED"/>
    <property type="match status" value="1"/>
</dbReference>
<feature type="domain" description="SSD" evidence="8">
    <location>
        <begin position="198"/>
        <end position="330"/>
    </location>
</feature>
<evidence type="ECO:0000256" key="6">
    <source>
        <dbReference type="ARBA" id="ARBA00023136"/>
    </source>
</evidence>
<dbReference type="PANTHER" id="PTHR33406">
    <property type="entry name" value="MEMBRANE PROTEIN MJ1562-RELATED"/>
    <property type="match status" value="1"/>
</dbReference>
<feature type="transmembrane region" description="Helical" evidence="7">
    <location>
        <begin position="276"/>
        <end position="297"/>
    </location>
</feature>
<dbReference type="EMBL" id="CP073767">
    <property type="protein sequence ID" value="UWZ58443.1"/>
    <property type="molecule type" value="Genomic_DNA"/>
</dbReference>
<dbReference type="OrthoDB" id="2365435at2"/>
<gene>
    <name evidence="9" type="ORF">Daura_21050</name>
</gene>
<dbReference type="GO" id="GO:0005886">
    <property type="term" value="C:plasma membrane"/>
    <property type="evidence" value="ECO:0007669"/>
    <property type="project" value="UniProtKB-SubCell"/>
</dbReference>
<dbReference type="RefSeq" id="WP_033364670.1">
    <property type="nucleotide sequence ID" value="NZ_CP073767.1"/>
</dbReference>
<feature type="transmembrane region" description="Helical" evidence="7">
    <location>
        <begin position="608"/>
        <end position="632"/>
    </location>
</feature>
<evidence type="ECO:0000256" key="4">
    <source>
        <dbReference type="ARBA" id="ARBA00022692"/>
    </source>
</evidence>